<evidence type="ECO:0000313" key="2">
    <source>
        <dbReference type="EMBL" id="OAV97537.1"/>
    </source>
</evidence>
<feature type="region of interest" description="Disordered" evidence="1">
    <location>
        <begin position="1"/>
        <end position="68"/>
    </location>
</feature>
<evidence type="ECO:0000313" key="3">
    <source>
        <dbReference type="EnsemblFungi" id="PTTG_01292-t43_1-p1"/>
    </source>
</evidence>
<dbReference type="VEuPathDB" id="FungiDB:PTTG_01292"/>
<sequence length="183" mass="20484">MNPYPREYIPAHEDHSLMSAAIDAGQADPSNRGHSRGIPLESSSRRRSAGSSSSRGEKKKAKKAAEISWDKVPANQQVPWYNYEAKSQFGVASTSTSNGVSAKNFETQIVMLEVLKSKENWANPDADRYVTMHNPSKAHSVVYTLYHDRSDQCVWERKLGPGEWQQVPIRFVTGTVFVFVPKS</sequence>
<dbReference type="EnsemblFungi" id="PTTG_01292-t43_1">
    <property type="protein sequence ID" value="PTTG_01292-t43_1-p1"/>
    <property type="gene ID" value="PTTG_01292"/>
</dbReference>
<dbReference type="AlphaFoldDB" id="A0A0C4EKL6"/>
<organism evidence="2">
    <name type="scientific">Puccinia triticina (isolate 1-1 / race 1 (BBBD))</name>
    <name type="common">Brown leaf rust fungus</name>
    <dbReference type="NCBI Taxonomy" id="630390"/>
    <lineage>
        <taxon>Eukaryota</taxon>
        <taxon>Fungi</taxon>
        <taxon>Dikarya</taxon>
        <taxon>Basidiomycota</taxon>
        <taxon>Pucciniomycotina</taxon>
        <taxon>Pucciniomycetes</taxon>
        <taxon>Pucciniales</taxon>
        <taxon>Pucciniaceae</taxon>
        <taxon>Puccinia</taxon>
    </lineage>
</organism>
<keyword evidence="4" id="KW-1185">Reference proteome</keyword>
<reference evidence="2" key="2">
    <citation type="submission" date="2016-05" db="EMBL/GenBank/DDBJ databases">
        <title>Comparative analysis highlights variable genome content of wheat rusts and divergence of the mating loci.</title>
        <authorList>
            <person name="Cuomo C.A."/>
            <person name="Bakkeren G."/>
            <person name="Szabo L."/>
            <person name="Khalil H."/>
            <person name="Joly D."/>
            <person name="Goldberg J."/>
            <person name="Young S."/>
            <person name="Zeng Q."/>
            <person name="Fellers J."/>
        </authorList>
    </citation>
    <scope>NUCLEOTIDE SEQUENCE [LARGE SCALE GENOMIC DNA]</scope>
    <source>
        <strain evidence="2">1-1 BBBD Race 1</strain>
    </source>
</reference>
<name>A0A0C4EKL6_PUCT1</name>
<reference evidence="2" key="1">
    <citation type="submission" date="2009-11" db="EMBL/GenBank/DDBJ databases">
        <authorList>
            <consortium name="The Broad Institute Genome Sequencing Platform"/>
            <person name="Ward D."/>
            <person name="Feldgarden M."/>
            <person name="Earl A."/>
            <person name="Young S.K."/>
            <person name="Zeng Q."/>
            <person name="Koehrsen M."/>
            <person name="Alvarado L."/>
            <person name="Berlin A."/>
            <person name="Bochicchio J."/>
            <person name="Borenstein D."/>
            <person name="Chapman S.B."/>
            <person name="Chen Z."/>
            <person name="Engels R."/>
            <person name="Freedman E."/>
            <person name="Gellesch M."/>
            <person name="Goldberg J."/>
            <person name="Griggs A."/>
            <person name="Gujja S."/>
            <person name="Heilman E."/>
            <person name="Heiman D."/>
            <person name="Hepburn T."/>
            <person name="Howarth C."/>
            <person name="Jen D."/>
            <person name="Larson L."/>
            <person name="Lewis B."/>
            <person name="Mehta T."/>
            <person name="Park D."/>
            <person name="Pearson M."/>
            <person name="Roberts A."/>
            <person name="Saif S."/>
            <person name="Shea T."/>
            <person name="Shenoy N."/>
            <person name="Sisk P."/>
            <person name="Stolte C."/>
            <person name="Sykes S."/>
            <person name="Thomson T."/>
            <person name="Walk T."/>
            <person name="White J."/>
            <person name="Yandava C."/>
            <person name="Izard J."/>
            <person name="Baranova O.V."/>
            <person name="Blanton J.M."/>
            <person name="Tanner A.C."/>
            <person name="Dewhirst F.E."/>
            <person name="Haas B."/>
            <person name="Nusbaum C."/>
            <person name="Birren B."/>
        </authorList>
    </citation>
    <scope>NUCLEOTIDE SEQUENCE [LARGE SCALE GENOMIC DNA]</scope>
    <source>
        <strain evidence="2">1-1 BBBD Race 1</strain>
    </source>
</reference>
<protein>
    <submittedName>
        <fullName evidence="2 3">Uncharacterized protein</fullName>
    </submittedName>
</protein>
<dbReference type="EMBL" id="ADAS02000012">
    <property type="protein sequence ID" value="OAV97537.1"/>
    <property type="molecule type" value="Genomic_DNA"/>
</dbReference>
<evidence type="ECO:0000256" key="1">
    <source>
        <dbReference type="SAM" id="MobiDB-lite"/>
    </source>
</evidence>
<accession>A0A0C4EKL6</accession>
<evidence type="ECO:0000313" key="4">
    <source>
        <dbReference type="Proteomes" id="UP000005240"/>
    </source>
</evidence>
<proteinExistence type="predicted"/>
<reference evidence="3 4" key="3">
    <citation type="journal article" date="2017" name="G3 (Bethesda)">
        <title>Comparative analysis highlights variable genome content of wheat rusts and divergence of the mating loci.</title>
        <authorList>
            <person name="Cuomo C.A."/>
            <person name="Bakkeren G."/>
            <person name="Khalil H.B."/>
            <person name="Panwar V."/>
            <person name="Joly D."/>
            <person name="Linning R."/>
            <person name="Sakthikumar S."/>
            <person name="Song X."/>
            <person name="Adiconis X."/>
            <person name="Fan L."/>
            <person name="Goldberg J.M."/>
            <person name="Levin J.Z."/>
            <person name="Young S."/>
            <person name="Zeng Q."/>
            <person name="Anikster Y."/>
            <person name="Bruce M."/>
            <person name="Wang M."/>
            <person name="Yin C."/>
            <person name="McCallum B."/>
            <person name="Szabo L.J."/>
            <person name="Hulbert S."/>
            <person name="Chen X."/>
            <person name="Fellers J.P."/>
        </authorList>
    </citation>
    <scope>NUCLEOTIDE SEQUENCE</scope>
    <source>
        <strain evidence="3">isolate 1-1 / race 1 (BBBD)</strain>
        <strain evidence="4">Isolate 1-1 / race 1 (BBBD)</strain>
    </source>
</reference>
<gene>
    <name evidence="2" type="ORF">PTTG_01292</name>
</gene>
<reference evidence="3" key="4">
    <citation type="submission" date="2025-05" db="UniProtKB">
        <authorList>
            <consortium name="EnsemblFungi"/>
        </authorList>
    </citation>
    <scope>IDENTIFICATION</scope>
    <source>
        <strain evidence="3">isolate 1-1 / race 1 (BBBD)</strain>
    </source>
</reference>
<dbReference type="Proteomes" id="UP000005240">
    <property type="component" value="Unassembled WGS sequence"/>
</dbReference>